<dbReference type="EMBL" id="FUYQ01000005">
    <property type="protein sequence ID" value="SKB40379.1"/>
    <property type="molecule type" value="Genomic_DNA"/>
</dbReference>
<keyword evidence="3" id="KW-1185">Reference proteome</keyword>
<dbReference type="Pfam" id="PF13432">
    <property type="entry name" value="TPR_16"/>
    <property type="match status" value="1"/>
</dbReference>
<dbReference type="PROSITE" id="PS50005">
    <property type="entry name" value="TPR"/>
    <property type="match status" value="1"/>
</dbReference>
<dbReference type="SUPFAM" id="SSF48452">
    <property type="entry name" value="TPR-like"/>
    <property type="match status" value="1"/>
</dbReference>
<keyword evidence="1" id="KW-0802">TPR repeat</keyword>
<feature type="repeat" description="TPR" evidence="1">
    <location>
        <begin position="31"/>
        <end position="64"/>
    </location>
</feature>
<protein>
    <submittedName>
        <fullName evidence="2">Tetratricopeptide repeat-containing protein</fullName>
    </submittedName>
</protein>
<accession>A0A1T5AZX2</accession>
<dbReference type="SMART" id="SM00028">
    <property type="entry name" value="TPR"/>
    <property type="match status" value="1"/>
</dbReference>
<dbReference type="AlphaFoldDB" id="A0A1T5AZX2"/>
<dbReference type="InterPro" id="IPR019734">
    <property type="entry name" value="TPR_rpt"/>
</dbReference>
<dbReference type="Gene3D" id="1.25.40.10">
    <property type="entry name" value="Tetratricopeptide repeat domain"/>
    <property type="match status" value="1"/>
</dbReference>
<evidence type="ECO:0000313" key="3">
    <source>
        <dbReference type="Proteomes" id="UP000190852"/>
    </source>
</evidence>
<dbReference type="RefSeq" id="WP_068183197.1">
    <property type="nucleotide sequence ID" value="NZ_FUYQ01000005.1"/>
</dbReference>
<gene>
    <name evidence="2" type="ORF">SAMN05660349_00945</name>
</gene>
<proteinExistence type="predicted"/>
<evidence type="ECO:0000313" key="2">
    <source>
        <dbReference type="EMBL" id="SKB40379.1"/>
    </source>
</evidence>
<reference evidence="3" key="1">
    <citation type="submission" date="2017-02" db="EMBL/GenBank/DDBJ databases">
        <authorList>
            <person name="Varghese N."/>
            <person name="Submissions S."/>
        </authorList>
    </citation>
    <scope>NUCLEOTIDE SEQUENCE [LARGE SCALE GENOMIC DNA]</scope>
    <source>
        <strain evidence="3">DSM 24967</strain>
    </source>
</reference>
<organism evidence="2 3">
    <name type="scientific">Parabacteroides chartae</name>
    <dbReference type="NCBI Taxonomy" id="1037355"/>
    <lineage>
        <taxon>Bacteria</taxon>
        <taxon>Pseudomonadati</taxon>
        <taxon>Bacteroidota</taxon>
        <taxon>Bacteroidia</taxon>
        <taxon>Bacteroidales</taxon>
        <taxon>Tannerellaceae</taxon>
        <taxon>Parabacteroides</taxon>
    </lineage>
</organism>
<dbReference type="InterPro" id="IPR011990">
    <property type="entry name" value="TPR-like_helical_dom_sf"/>
</dbReference>
<dbReference type="Proteomes" id="UP000190852">
    <property type="component" value="Unassembled WGS sequence"/>
</dbReference>
<evidence type="ECO:0000256" key="1">
    <source>
        <dbReference type="PROSITE-ProRule" id="PRU00339"/>
    </source>
</evidence>
<name>A0A1T5AZX2_9BACT</name>
<sequence length="87" mass="10160">MEAIKQLILDNKADEAIRLLDEIIAADPQNDEAYYLRGNAWRKKGNMQLAINNYLEAMEINPESPARQAHAMMMKIMNFFNKDMYNH</sequence>